<evidence type="ECO:0000313" key="2">
    <source>
        <dbReference type="Proteomes" id="UP000293562"/>
    </source>
</evidence>
<dbReference type="RefSeq" id="WP_130306537.1">
    <property type="nucleotide sequence ID" value="NZ_SHKN01000001.1"/>
</dbReference>
<accession>A0A4Q7VKN2</accession>
<comment type="caution">
    <text evidence="1">The sequence shown here is derived from an EMBL/GenBank/DDBJ whole genome shotgun (WGS) entry which is preliminary data.</text>
</comment>
<keyword evidence="2" id="KW-1185">Reference proteome</keyword>
<sequence>MFDNYVNNYDFTKEYNNVSQLISENRESEAIDELYNYSYCIYEKLSIIERKKLLSAFAGKTNLLENYEDMVLNLIRSTYSSDDKGEIVKVLDHIFNEKAERSFFGELIDKRKRSLFDVLSTNIDNFNGKQNYAEWIKELTNLFTAAYSEELKTGKYPESKTVFPSGFVIKNSTPYYFYNWSKIGGMNVQLKSDKYRIPLVNGVIDLNPNDIVNVGFNRKFTFIPEGTKPVIAIPAFCLAYLLNHEDDAIKEDIAKFIITCTNIYGAGRKLIVTKGSKIIPSLLLLKDVADPVFSNNDFQDWAKRELGMSKDFFTYWDYINALEITKANVNTIVGVVTKQNWFGTFYTNWKAVQANKALNNKISKTTVDELNKAIEDVKNHLDSENIIY</sequence>
<gene>
    <name evidence="1" type="ORF">EV201_1226</name>
</gene>
<reference evidence="1 2" key="1">
    <citation type="submission" date="2019-02" db="EMBL/GenBank/DDBJ databases">
        <title>Genomic Encyclopedia of Type Strains, Phase IV (KMG-IV): sequencing the most valuable type-strain genomes for metagenomic binning, comparative biology and taxonomic classification.</title>
        <authorList>
            <person name="Goeker M."/>
        </authorList>
    </citation>
    <scope>NUCLEOTIDE SEQUENCE [LARGE SCALE GENOMIC DNA]</scope>
    <source>
        <strain evidence="1 2">DSM 28825</strain>
    </source>
</reference>
<evidence type="ECO:0000313" key="1">
    <source>
        <dbReference type="EMBL" id="RZT96588.1"/>
    </source>
</evidence>
<dbReference type="OrthoDB" id="1688888at2"/>
<dbReference type="Proteomes" id="UP000293562">
    <property type="component" value="Unassembled WGS sequence"/>
</dbReference>
<name>A0A4Q7VKN2_9BACT</name>
<dbReference type="EMBL" id="SHKN01000001">
    <property type="protein sequence ID" value="RZT96588.1"/>
    <property type="molecule type" value="Genomic_DNA"/>
</dbReference>
<dbReference type="AlphaFoldDB" id="A0A4Q7VKN2"/>
<organism evidence="1 2">
    <name type="scientific">Ancylomarina subtilis</name>
    <dbReference type="NCBI Taxonomy" id="1639035"/>
    <lineage>
        <taxon>Bacteria</taxon>
        <taxon>Pseudomonadati</taxon>
        <taxon>Bacteroidota</taxon>
        <taxon>Bacteroidia</taxon>
        <taxon>Marinilabiliales</taxon>
        <taxon>Marinifilaceae</taxon>
        <taxon>Ancylomarina</taxon>
    </lineage>
</organism>
<proteinExistence type="predicted"/>
<protein>
    <submittedName>
        <fullName evidence="1">Uncharacterized protein</fullName>
    </submittedName>
</protein>